<feature type="region of interest" description="Disordered" evidence="6">
    <location>
        <begin position="1"/>
        <end position="20"/>
    </location>
</feature>
<keyword evidence="3" id="KW-0805">Transcription regulation</keyword>
<dbReference type="CDD" id="cd12148">
    <property type="entry name" value="fungal_TF_MHR"/>
    <property type="match status" value="1"/>
</dbReference>
<dbReference type="PROSITE" id="PS50048">
    <property type="entry name" value="ZN2_CY6_FUNGAL_2"/>
    <property type="match status" value="1"/>
</dbReference>
<dbReference type="Pfam" id="PF04082">
    <property type="entry name" value="Fungal_trans"/>
    <property type="match status" value="1"/>
</dbReference>
<dbReference type="PROSITE" id="PS00463">
    <property type="entry name" value="ZN2_CY6_FUNGAL_1"/>
    <property type="match status" value="1"/>
</dbReference>
<keyword evidence="2" id="KW-0479">Metal-binding</keyword>
<name>A0AA39WN14_9PEZI</name>
<evidence type="ECO:0000256" key="2">
    <source>
        <dbReference type="ARBA" id="ARBA00022723"/>
    </source>
</evidence>
<evidence type="ECO:0000256" key="1">
    <source>
        <dbReference type="ARBA" id="ARBA00004123"/>
    </source>
</evidence>
<keyword evidence="5" id="KW-0539">Nucleus</keyword>
<evidence type="ECO:0000256" key="3">
    <source>
        <dbReference type="ARBA" id="ARBA00023015"/>
    </source>
</evidence>
<accession>A0AA39WN14</accession>
<dbReference type="PANTHER" id="PTHR47338:SF20">
    <property type="entry name" value="ZN(II)2CYS6 TRANSCRIPTION FACTOR (EUROFUNG)"/>
    <property type="match status" value="1"/>
</dbReference>
<comment type="subcellular location">
    <subcellularLocation>
        <location evidence="1">Nucleus</location>
    </subcellularLocation>
</comment>
<dbReference type="PANTHER" id="PTHR47338">
    <property type="entry name" value="ZN(II)2CYS6 TRANSCRIPTION FACTOR (EUROFUNG)-RELATED"/>
    <property type="match status" value="1"/>
</dbReference>
<dbReference type="InterPro" id="IPR001138">
    <property type="entry name" value="Zn2Cys6_DnaBD"/>
</dbReference>
<dbReference type="Proteomes" id="UP001174934">
    <property type="component" value="Unassembled WGS sequence"/>
</dbReference>
<dbReference type="CDD" id="cd00067">
    <property type="entry name" value="GAL4"/>
    <property type="match status" value="1"/>
</dbReference>
<sequence>MSTTSTSPAPSESQPKSSRVCLNCRRKKKRCDKGLPSCTRCLDSRQHCQHEDDFSRPSTSGTPGPLMGQYVPPTPEHRARQQSSPGWNTTLSPSLFATMDSLEDNIHYFVFRCLFETLDNRQGVEQVVASYFEDAHIWFPIICQSTFDRQLDDMWTTPSAETGLLVLCMRLLIRQPFPIPISGMDDSHYLSAKTTLNLVQSKRPFSIPLLQAELLIALYEFSHSMPQQAYLSVGKCFQVTRAFGWHNEAFWSQGHQAFDPRGLKLSSLLWWAIVYVDCLIHVGYQEQRYPLHTSGPNLAYFQIPFPEAFDQYLPGSISFQLQGDGFGFLDGSLERLPIDAVVWPGASSAGYLRDVLERLSSPSPPSLVERNNTTESIMRHTINLLETKSTAAVGANFIALMKLNQAGLLTGAGASSSLGPTEMRPIETIRYIIDSICEIALNVDRFGHGAPCGAFAAYYACLLLISHGDNVLQDTQWLFKVENLKKTLSALCRRWKIAEQYLESVNLALNNRLAGYAL</sequence>
<dbReference type="GO" id="GO:0000981">
    <property type="term" value="F:DNA-binding transcription factor activity, RNA polymerase II-specific"/>
    <property type="evidence" value="ECO:0007669"/>
    <property type="project" value="InterPro"/>
</dbReference>
<evidence type="ECO:0000259" key="7">
    <source>
        <dbReference type="PROSITE" id="PS50048"/>
    </source>
</evidence>
<dbReference type="GO" id="GO:0008270">
    <property type="term" value="F:zinc ion binding"/>
    <property type="evidence" value="ECO:0007669"/>
    <property type="project" value="InterPro"/>
</dbReference>
<dbReference type="GO" id="GO:0006351">
    <property type="term" value="P:DNA-templated transcription"/>
    <property type="evidence" value="ECO:0007669"/>
    <property type="project" value="InterPro"/>
</dbReference>
<keyword evidence="9" id="KW-1185">Reference proteome</keyword>
<dbReference type="SUPFAM" id="SSF57701">
    <property type="entry name" value="Zn2/Cys6 DNA-binding domain"/>
    <property type="match status" value="1"/>
</dbReference>
<protein>
    <recommendedName>
        <fullName evidence="7">Zn(2)-C6 fungal-type domain-containing protein</fullName>
    </recommendedName>
</protein>
<evidence type="ECO:0000256" key="5">
    <source>
        <dbReference type="ARBA" id="ARBA00023242"/>
    </source>
</evidence>
<proteinExistence type="predicted"/>
<comment type="caution">
    <text evidence="8">The sequence shown here is derived from an EMBL/GenBank/DDBJ whole genome shotgun (WGS) entry which is preliminary data.</text>
</comment>
<evidence type="ECO:0000313" key="9">
    <source>
        <dbReference type="Proteomes" id="UP001174934"/>
    </source>
</evidence>
<evidence type="ECO:0000256" key="4">
    <source>
        <dbReference type="ARBA" id="ARBA00023163"/>
    </source>
</evidence>
<dbReference type="GO" id="GO:0005634">
    <property type="term" value="C:nucleus"/>
    <property type="evidence" value="ECO:0007669"/>
    <property type="project" value="UniProtKB-SubCell"/>
</dbReference>
<keyword evidence="4" id="KW-0804">Transcription</keyword>
<feature type="region of interest" description="Disordered" evidence="6">
    <location>
        <begin position="50"/>
        <end position="87"/>
    </location>
</feature>
<dbReference type="EMBL" id="JAULSR010000005">
    <property type="protein sequence ID" value="KAK0618404.1"/>
    <property type="molecule type" value="Genomic_DNA"/>
</dbReference>
<dbReference type="SMART" id="SM00066">
    <property type="entry name" value="GAL4"/>
    <property type="match status" value="1"/>
</dbReference>
<reference evidence="8" key="1">
    <citation type="submission" date="2023-06" db="EMBL/GenBank/DDBJ databases">
        <title>Genome-scale phylogeny and comparative genomics of the fungal order Sordariales.</title>
        <authorList>
            <consortium name="Lawrence Berkeley National Laboratory"/>
            <person name="Hensen N."/>
            <person name="Bonometti L."/>
            <person name="Westerberg I."/>
            <person name="Brannstrom I.O."/>
            <person name="Guillou S."/>
            <person name="Cros-Aarteil S."/>
            <person name="Calhoun S."/>
            <person name="Haridas S."/>
            <person name="Kuo A."/>
            <person name="Mondo S."/>
            <person name="Pangilinan J."/>
            <person name="Riley R."/>
            <person name="LaButti K."/>
            <person name="Andreopoulos B."/>
            <person name="Lipzen A."/>
            <person name="Chen C."/>
            <person name="Yanf M."/>
            <person name="Daum C."/>
            <person name="Ng V."/>
            <person name="Clum A."/>
            <person name="Steindorff A."/>
            <person name="Ohm R."/>
            <person name="Martin F."/>
            <person name="Silar P."/>
            <person name="Natvig D."/>
            <person name="Lalanne C."/>
            <person name="Gautier V."/>
            <person name="Ament-velasquez S.L."/>
            <person name="Kruys A."/>
            <person name="Hutchinson M.I."/>
            <person name="Powell A.J."/>
            <person name="Barry K."/>
            <person name="Miller A.N."/>
            <person name="Grigoriev I.V."/>
            <person name="Debuchy R."/>
            <person name="Gladieux P."/>
            <person name="Thoren M.H."/>
            <person name="Johannesson H."/>
        </authorList>
    </citation>
    <scope>NUCLEOTIDE SEQUENCE</scope>
    <source>
        <strain evidence="8">SMH3391-2</strain>
    </source>
</reference>
<feature type="domain" description="Zn(2)-C6 fungal-type" evidence="7">
    <location>
        <begin position="20"/>
        <end position="50"/>
    </location>
</feature>
<evidence type="ECO:0000256" key="6">
    <source>
        <dbReference type="SAM" id="MobiDB-lite"/>
    </source>
</evidence>
<dbReference type="InterPro" id="IPR007219">
    <property type="entry name" value="XnlR_reg_dom"/>
</dbReference>
<evidence type="ECO:0000313" key="8">
    <source>
        <dbReference type="EMBL" id="KAK0618404.1"/>
    </source>
</evidence>
<dbReference type="InterPro" id="IPR050815">
    <property type="entry name" value="TF_fung"/>
</dbReference>
<dbReference type="Gene3D" id="4.10.240.10">
    <property type="entry name" value="Zn(2)-C6 fungal-type DNA-binding domain"/>
    <property type="match status" value="1"/>
</dbReference>
<dbReference type="InterPro" id="IPR036864">
    <property type="entry name" value="Zn2-C6_fun-type_DNA-bd_sf"/>
</dbReference>
<gene>
    <name evidence="8" type="ORF">B0T17DRAFT_509947</name>
</gene>
<dbReference type="GO" id="GO:0003677">
    <property type="term" value="F:DNA binding"/>
    <property type="evidence" value="ECO:0007669"/>
    <property type="project" value="InterPro"/>
</dbReference>
<dbReference type="AlphaFoldDB" id="A0AA39WN14"/>
<organism evidence="8 9">
    <name type="scientific">Bombardia bombarda</name>
    <dbReference type="NCBI Taxonomy" id="252184"/>
    <lineage>
        <taxon>Eukaryota</taxon>
        <taxon>Fungi</taxon>
        <taxon>Dikarya</taxon>
        <taxon>Ascomycota</taxon>
        <taxon>Pezizomycotina</taxon>
        <taxon>Sordariomycetes</taxon>
        <taxon>Sordariomycetidae</taxon>
        <taxon>Sordariales</taxon>
        <taxon>Lasiosphaeriaceae</taxon>
        <taxon>Bombardia</taxon>
    </lineage>
</organism>
<dbReference type="Pfam" id="PF00172">
    <property type="entry name" value="Zn_clus"/>
    <property type="match status" value="1"/>
</dbReference>
<feature type="compositionally biased region" description="Low complexity" evidence="6">
    <location>
        <begin position="1"/>
        <end position="15"/>
    </location>
</feature>